<dbReference type="Proteomes" id="UP001153620">
    <property type="component" value="Chromosome 3"/>
</dbReference>
<gene>
    <name evidence="2" type="ORF">CHIRRI_LOCUS10045</name>
</gene>
<sequence>MCENAKHVLNLNLTVQEMQTASNSTEQQPLQGPGRKLRFPNASKDNIIFKRKKERVHDWVHDHQEVTFSGCSTTLWIVHLSKKVQEMQTAGNSTEQQPLQRPGRKLRFPNASKDNIIFKREKERVHDWVHDHQEVTFSGCSTTLWIVHLSKKVQEMQTAGNSTEQQPLQRPGRKLRFPNASKDNIIFKREKERVHDWVHDHQEVTFSGCSTTLWIVHLSKKVQQ</sequence>
<keyword evidence="3" id="KW-1185">Reference proteome</keyword>
<feature type="compositionally biased region" description="Polar residues" evidence="1">
    <location>
        <begin position="88"/>
        <end position="99"/>
    </location>
</feature>
<feature type="region of interest" description="Disordered" evidence="1">
    <location>
        <begin position="88"/>
        <end position="107"/>
    </location>
</feature>
<protein>
    <submittedName>
        <fullName evidence="2">Uncharacterized protein</fullName>
    </submittedName>
</protein>
<reference evidence="2" key="2">
    <citation type="submission" date="2022-10" db="EMBL/GenBank/DDBJ databases">
        <authorList>
            <consortium name="ENA_rothamsted_submissions"/>
            <consortium name="culmorum"/>
            <person name="King R."/>
        </authorList>
    </citation>
    <scope>NUCLEOTIDE SEQUENCE</scope>
</reference>
<accession>A0A9N9WV09</accession>
<organism evidence="2 3">
    <name type="scientific">Chironomus riparius</name>
    <dbReference type="NCBI Taxonomy" id="315576"/>
    <lineage>
        <taxon>Eukaryota</taxon>
        <taxon>Metazoa</taxon>
        <taxon>Ecdysozoa</taxon>
        <taxon>Arthropoda</taxon>
        <taxon>Hexapoda</taxon>
        <taxon>Insecta</taxon>
        <taxon>Pterygota</taxon>
        <taxon>Neoptera</taxon>
        <taxon>Endopterygota</taxon>
        <taxon>Diptera</taxon>
        <taxon>Nematocera</taxon>
        <taxon>Chironomoidea</taxon>
        <taxon>Chironomidae</taxon>
        <taxon>Chironominae</taxon>
        <taxon>Chironomus</taxon>
    </lineage>
</organism>
<dbReference type="AlphaFoldDB" id="A0A9N9WV09"/>
<evidence type="ECO:0000313" key="2">
    <source>
        <dbReference type="EMBL" id="CAG9807196.1"/>
    </source>
</evidence>
<dbReference type="EMBL" id="OU895879">
    <property type="protein sequence ID" value="CAG9807196.1"/>
    <property type="molecule type" value="Genomic_DNA"/>
</dbReference>
<name>A0A9N9WV09_9DIPT</name>
<feature type="compositionally biased region" description="Polar residues" evidence="1">
    <location>
        <begin position="19"/>
        <end position="30"/>
    </location>
</feature>
<proteinExistence type="predicted"/>
<feature type="region of interest" description="Disordered" evidence="1">
    <location>
        <begin position="19"/>
        <end position="38"/>
    </location>
</feature>
<reference evidence="2" key="1">
    <citation type="submission" date="2022-01" db="EMBL/GenBank/DDBJ databases">
        <authorList>
            <person name="King R."/>
        </authorList>
    </citation>
    <scope>NUCLEOTIDE SEQUENCE</scope>
</reference>
<evidence type="ECO:0000313" key="3">
    <source>
        <dbReference type="Proteomes" id="UP001153620"/>
    </source>
</evidence>
<evidence type="ECO:0000256" key="1">
    <source>
        <dbReference type="SAM" id="MobiDB-lite"/>
    </source>
</evidence>